<dbReference type="Proteomes" id="UP000541583">
    <property type="component" value="Unassembled WGS sequence"/>
</dbReference>
<comment type="caution">
    <text evidence="2">The sequence shown here is derived from an EMBL/GenBank/DDBJ whole genome shotgun (WGS) entry which is preliminary data.</text>
</comment>
<gene>
    <name evidence="2" type="ORF">HDF23_005077</name>
</gene>
<keyword evidence="3" id="KW-1185">Reference proteome</keyword>
<evidence type="ECO:0000259" key="1">
    <source>
        <dbReference type="Pfam" id="PF13643"/>
    </source>
</evidence>
<accession>A0ABR6PRA0</accession>
<proteinExistence type="predicted"/>
<dbReference type="RefSeq" id="WP_076377361.1">
    <property type="nucleotide sequence ID" value="NZ_FTMG01000017.1"/>
</dbReference>
<reference evidence="2 3" key="1">
    <citation type="submission" date="2020-08" db="EMBL/GenBank/DDBJ databases">
        <title>Genomic Encyclopedia of Type Strains, Phase IV (KMG-V): Genome sequencing to study the core and pangenomes of soil and plant-associated prokaryotes.</title>
        <authorList>
            <person name="Whitman W."/>
        </authorList>
    </citation>
    <scope>NUCLEOTIDE SEQUENCE [LARGE SCALE GENOMIC DNA]</scope>
    <source>
        <strain evidence="2 3">ANJLi2</strain>
    </source>
</reference>
<sequence>MPLDKEFWKKLSFSDDNFPDIMCPVCNKGYLKPIKDGLIKEETKDSINARDDIDWEHQWINFRFSQILKCNSTKCNDIITCLGSSHIEEDMDYTGQYWKSTYNEYYEPLYFYPSLHIINIGSNYPKELSNELITSFSHFFSDLASCANKLRVCVEILMDELRINKTELKSGKRRGLTLHSRILKYKTVNADVADYLLAIKWIGNSGSHFDDLDKADILDAYQLLDFSLKKIYDNETREIKKLTKEINKKRAPRSKGKGKAN</sequence>
<protein>
    <recommendedName>
        <fullName evidence="1">DUF4145 domain-containing protein</fullName>
    </recommendedName>
</protein>
<name>A0ABR6PRA0_9SPHI</name>
<organism evidence="2 3">
    <name type="scientific">Mucilaginibacter lappiensis</name>
    <dbReference type="NCBI Taxonomy" id="354630"/>
    <lineage>
        <taxon>Bacteria</taxon>
        <taxon>Pseudomonadati</taxon>
        <taxon>Bacteroidota</taxon>
        <taxon>Sphingobacteriia</taxon>
        <taxon>Sphingobacteriales</taxon>
        <taxon>Sphingobacteriaceae</taxon>
        <taxon>Mucilaginibacter</taxon>
    </lineage>
</organism>
<evidence type="ECO:0000313" key="2">
    <source>
        <dbReference type="EMBL" id="MBB6112302.1"/>
    </source>
</evidence>
<dbReference type="InterPro" id="IPR025285">
    <property type="entry name" value="DUF4145"/>
</dbReference>
<evidence type="ECO:0000313" key="3">
    <source>
        <dbReference type="Proteomes" id="UP000541583"/>
    </source>
</evidence>
<dbReference type="EMBL" id="JACHCB010000017">
    <property type="protein sequence ID" value="MBB6112302.1"/>
    <property type="molecule type" value="Genomic_DNA"/>
</dbReference>
<dbReference type="Pfam" id="PF13643">
    <property type="entry name" value="DUF4145"/>
    <property type="match status" value="1"/>
</dbReference>
<feature type="domain" description="DUF4145" evidence="1">
    <location>
        <begin position="138"/>
        <end position="224"/>
    </location>
</feature>